<evidence type="ECO:0000256" key="2">
    <source>
        <dbReference type="ARBA" id="ARBA00023015"/>
    </source>
</evidence>
<dbReference type="PROSITE" id="PS51372">
    <property type="entry name" value="PRD_2"/>
    <property type="match status" value="2"/>
</dbReference>
<dbReference type="InterPro" id="IPR036634">
    <property type="entry name" value="PRD_sf"/>
</dbReference>
<dbReference type="InterPro" id="IPR050661">
    <property type="entry name" value="BglG_antiterminators"/>
</dbReference>
<evidence type="ECO:0000313" key="6">
    <source>
        <dbReference type="Proteomes" id="UP000483839"/>
    </source>
</evidence>
<dbReference type="AlphaFoldDB" id="A0A6L6GB29"/>
<dbReference type="Proteomes" id="UP000483839">
    <property type="component" value="Unassembled WGS sequence"/>
</dbReference>
<comment type="caution">
    <text evidence="5">The sequence shown here is derived from an EMBL/GenBank/DDBJ whole genome shotgun (WGS) entry which is preliminary data.</text>
</comment>
<evidence type="ECO:0000313" key="5">
    <source>
        <dbReference type="EMBL" id="MTD02543.1"/>
    </source>
</evidence>
<keyword evidence="3" id="KW-0804">Transcription</keyword>
<name>A0A6L6GB29_STRUB</name>
<reference evidence="5 6" key="1">
    <citation type="submission" date="2019-11" db="EMBL/GenBank/DDBJ databases">
        <title>Streptococcus uberis isolated from clinical mastitis cases on a southeastern Queensland dairy.</title>
        <authorList>
            <person name="Workentine M.L."/>
            <person name="Price R."/>
            <person name="Olchowy T."/>
        </authorList>
    </citation>
    <scope>NUCLEOTIDE SEQUENCE [LARGE SCALE GENOMIC DNA]</scope>
    <source>
        <strain evidence="5 6">OLC4459-A17</strain>
    </source>
</reference>
<feature type="domain" description="PRD" evidence="4">
    <location>
        <begin position="197"/>
        <end position="306"/>
    </location>
</feature>
<dbReference type="Gene3D" id="1.10.1790.10">
    <property type="entry name" value="PRD domain"/>
    <property type="match status" value="1"/>
</dbReference>
<dbReference type="GO" id="GO:0006355">
    <property type="term" value="P:regulation of DNA-templated transcription"/>
    <property type="evidence" value="ECO:0007669"/>
    <property type="project" value="InterPro"/>
</dbReference>
<dbReference type="SUPFAM" id="SSF63520">
    <property type="entry name" value="PTS-regulatory domain, PRD"/>
    <property type="match status" value="1"/>
</dbReference>
<evidence type="ECO:0000259" key="4">
    <source>
        <dbReference type="PROSITE" id="PS51372"/>
    </source>
</evidence>
<dbReference type="PANTHER" id="PTHR30185:SF18">
    <property type="entry name" value="TRANSCRIPTIONAL REGULATOR MTLR"/>
    <property type="match status" value="1"/>
</dbReference>
<evidence type="ECO:0000256" key="3">
    <source>
        <dbReference type="ARBA" id="ARBA00023163"/>
    </source>
</evidence>
<accession>A0A6L6GB29</accession>
<protein>
    <submittedName>
        <fullName evidence="5">PRD domain-containing protein</fullName>
    </submittedName>
</protein>
<dbReference type="EMBL" id="WLXI01000064">
    <property type="protein sequence ID" value="MTD02543.1"/>
    <property type="molecule type" value="Genomic_DNA"/>
</dbReference>
<dbReference type="RefSeq" id="WP_154617764.1">
    <property type="nucleotide sequence ID" value="NZ_JADFBG010000001.1"/>
</dbReference>
<proteinExistence type="predicted"/>
<evidence type="ECO:0000256" key="1">
    <source>
        <dbReference type="ARBA" id="ARBA00022737"/>
    </source>
</evidence>
<sequence>MMLLDKKSYDLLSYLIKLDKPETVMAIAAHLGQSRRKVYYHLEKINQALPETVEQIVSLPRVGICLNDRQKQACQYLLQDVNDYNYVMKCDERIKLSAIYIAVSTHRVTIDRLMAINDVSRNTVLNDLSDLRLQLEKQDFPIRLQATKTDGYYFDCYPLAFIQFLYKLLDTIYHGGNASFIEFFDHKISQTLGETTYFSKAFMQFLNTYLPIAQINLGKRINRQDSQFMIQILPFILLSYRNMRFTKEVKDSLKEDFNLIWKRKEYYIAKDLAKQIYQHFKLHLDDIEVGLVAMLMLSFRKDKDNHIESPDYDDMRMTLKHFIKALEDRFQLHFTHKSDLIIQLTRHCKALVYRKTYGMSSHNPLTNQIKTKYEDLFEKTRACSPILEEAWSMTLSDDDIAYLTIHLGGDLLNSVSEVAKTKTVIVSDEGIALQKLLHRQCSHYLVNSEIEAVLTTEQFQSIHDLLTVDFVISTNDHLQTSFTKLLVEPILNDDNILSLVRFSKRQDLSDYSSFTDSLEKCIASYIEDEKNQYSLKTQIEALIRQEFIQDMTRK</sequence>
<gene>
    <name evidence="5" type="ORF">GKS16_09720</name>
</gene>
<dbReference type="Pfam" id="PF00874">
    <property type="entry name" value="PRD"/>
    <property type="match status" value="2"/>
</dbReference>
<keyword evidence="1" id="KW-0677">Repeat</keyword>
<dbReference type="InterPro" id="IPR011608">
    <property type="entry name" value="PRD"/>
</dbReference>
<organism evidence="5 6">
    <name type="scientific">Streptococcus uberis</name>
    <dbReference type="NCBI Taxonomy" id="1349"/>
    <lineage>
        <taxon>Bacteria</taxon>
        <taxon>Bacillati</taxon>
        <taxon>Bacillota</taxon>
        <taxon>Bacilli</taxon>
        <taxon>Lactobacillales</taxon>
        <taxon>Streptococcaceae</taxon>
        <taxon>Streptococcus</taxon>
    </lineage>
</organism>
<feature type="domain" description="PRD" evidence="4">
    <location>
        <begin position="310"/>
        <end position="417"/>
    </location>
</feature>
<keyword evidence="2" id="KW-0805">Transcription regulation</keyword>
<dbReference type="PANTHER" id="PTHR30185">
    <property type="entry name" value="CRYPTIC BETA-GLUCOSIDE BGL OPERON ANTITERMINATOR"/>
    <property type="match status" value="1"/>
</dbReference>